<proteinExistence type="predicted"/>
<evidence type="ECO:0000313" key="4">
    <source>
        <dbReference type="Proteomes" id="UP000001366"/>
    </source>
</evidence>
<dbReference type="eggNOG" id="COG3391">
    <property type="taxonomic scope" value="Bacteria"/>
</dbReference>
<evidence type="ECO:0000256" key="2">
    <source>
        <dbReference type="PROSITE-ProRule" id="PRU00504"/>
    </source>
</evidence>
<dbReference type="InterPro" id="IPR050952">
    <property type="entry name" value="TRIM-NHL_E3_ligases"/>
</dbReference>
<evidence type="ECO:0000256" key="1">
    <source>
        <dbReference type="ARBA" id="ARBA00022737"/>
    </source>
</evidence>
<dbReference type="KEGG" id="pmx:PERMA_1449"/>
<keyword evidence="4" id="KW-1185">Reference proteome</keyword>
<dbReference type="Gene3D" id="2.120.10.30">
    <property type="entry name" value="TolB, C-terminal domain"/>
    <property type="match status" value="3"/>
</dbReference>
<accession>C0QRC1</accession>
<evidence type="ECO:0000313" key="3">
    <source>
        <dbReference type="EMBL" id="ACO04495.1"/>
    </source>
</evidence>
<dbReference type="CDD" id="cd14962">
    <property type="entry name" value="NHL_like_6"/>
    <property type="match status" value="1"/>
</dbReference>
<reference evidence="3 4" key="1">
    <citation type="journal article" date="2009" name="J. Bacteriol.">
        <title>Complete and draft genome sequences of six members of the Aquificales.</title>
        <authorList>
            <person name="Reysenbach A.L."/>
            <person name="Hamamura N."/>
            <person name="Podar M."/>
            <person name="Griffiths E."/>
            <person name="Ferreira S."/>
            <person name="Hochstein R."/>
            <person name="Heidelberg J."/>
            <person name="Johnson J."/>
            <person name="Mead D."/>
            <person name="Pohorille A."/>
            <person name="Sarmiento M."/>
            <person name="Schweighofer K."/>
            <person name="Seshadri R."/>
            <person name="Voytek M.A."/>
        </authorList>
    </citation>
    <scope>NUCLEOTIDE SEQUENCE [LARGE SCALE GENOMIC DNA]</scope>
    <source>
        <strain evidence="4">DSM 14350 / EX-H1</strain>
    </source>
</reference>
<feature type="repeat" description="NHL" evidence="2">
    <location>
        <begin position="106"/>
        <end position="140"/>
    </location>
</feature>
<dbReference type="STRING" id="123214.PERMA_1449"/>
<dbReference type="PaxDb" id="123214-PERMA_1449"/>
<dbReference type="PROSITE" id="PS51125">
    <property type="entry name" value="NHL"/>
    <property type="match status" value="4"/>
</dbReference>
<dbReference type="InterPro" id="IPR011042">
    <property type="entry name" value="6-blade_b-propeller_TolB-like"/>
</dbReference>
<protein>
    <submittedName>
        <fullName evidence="3">NHL repeat containing protein</fullName>
    </submittedName>
</protein>
<sequence length="328" mass="37175">MRFILLLMLIIQFNIYAKEKLVWPPPPDKPKIEWIKSIKKVEDVEGERGFFGKILDVIIGKEKKQIIKPFGSYFIGNRLYFTDTGAKTLFIFDFKNKKVDYIDNIGDYKFSSPIDVVVDKKGNIYVSDSVLGAVFVFDNNKRYKGKIGSGFLKRPTGLTINHKKGWLYVSDTVAGKIYIFDLKGKLIKQIGKTGKGDGEFNKPTFITLDKKGNLYVVDTMNARVQIFDENGKFLRKFGKRGTVIGTFANPRGIAVDSDGNIYVTDTLLSAVQIFNQKGQLLLVVGYYGTRDGEFAFPEDISISSKNYIFVSDSYNMRIQVLRYLKGGD</sequence>
<dbReference type="RefSeq" id="WP_012676733.1">
    <property type="nucleotide sequence ID" value="NC_012440.1"/>
</dbReference>
<name>C0QRC1_PERMH</name>
<dbReference type="AlphaFoldDB" id="C0QRC1"/>
<keyword evidence="1" id="KW-0677">Repeat</keyword>
<feature type="repeat" description="NHL" evidence="2">
    <location>
        <begin position="234"/>
        <end position="277"/>
    </location>
</feature>
<feature type="repeat" description="NHL" evidence="2">
    <location>
        <begin position="281"/>
        <end position="324"/>
    </location>
</feature>
<gene>
    <name evidence="3" type="ordered locus">PERMA_1449</name>
</gene>
<dbReference type="PANTHER" id="PTHR24104:SF25">
    <property type="entry name" value="PROTEIN LIN-41"/>
    <property type="match status" value="1"/>
</dbReference>
<dbReference type="OrthoDB" id="9799230at2"/>
<dbReference type="Pfam" id="PF01436">
    <property type="entry name" value="NHL"/>
    <property type="match status" value="2"/>
</dbReference>
<feature type="repeat" description="NHL" evidence="2">
    <location>
        <begin position="187"/>
        <end position="230"/>
    </location>
</feature>
<dbReference type="PANTHER" id="PTHR24104">
    <property type="entry name" value="E3 UBIQUITIN-PROTEIN LIGASE NHLRC1-RELATED"/>
    <property type="match status" value="1"/>
</dbReference>
<dbReference type="HOGENOM" id="CLU_008645_8_0_0"/>
<organism evidence="3 4">
    <name type="scientific">Persephonella marina (strain DSM 14350 / EX-H1)</name>
    <dbReference type="NCBI Taxonomy" id="123214"/>
    <lineage>
        <taxon>Bacteria</taxon>
        <taxon>Pseudomonadati</taxon>
        <taxon>Aquificota</taxon>
        <taxon>Aquificia</taxon>
        <taxon>Aquificales</taxon>
        <taxon>Hydrogenothermaceae</taxon>
        <taxon>Persephonella</taxon>
    </lineage>
</organism>
<dbReference type="SUPFAM" id="SSF101898">
    <property type="entry name" value="NHL repeat"/>
    <property type="match status" value="1"/>
</dbReference>
<dbReference type="EMBL" id="CP001230">
    <property type="protein sequence ID" value="ACO04495.1"/>
    <property type="molecule type" value="Genomic_DNA"/>
</dbReference>
<dbReference type="GO" id="GO:0008270">
    <property type="term" value="F:zinc ion binding"/>
    <property type="evidence" value="ECO:0007669"/>
    <property type="project" value="UniProtKB-KW"/>
</dbReference>
<dbReference type="Proteomes" id="UP000001366">
    <property type="component" value="Chromosome"/>
</dbReference>
<dbReference type="Pfam" id="PF17170">
    <property type="entry name" value="DUF5128"/>
    <property type="match status" value="1"/>
</dbReference>
<dbReference type="InterPro" id="IPR001258">
    <property type="entry name" value="NHL_repeat"/>
</dbReference>